<dbReference type="AlphaFoldDB" id="A0A183ECV1"/>
<feature type="domain" description="DUF4139" evidence="1">
    <location>
        <begin position="3"/>
        <end position="155"/>
    </location>
</feature>
<dbReference type="WBParaSite" id="GPUH_0001881701-mRNA-1">
    <property type="protein sequence ID" value="GPUH_0001881701-mRNA-1"/>
    <property type="gene ID" value="GPUH_0001881701"/>
</dbReference>
<evidence type="ECO:0000313" key="3">
    <source>
        <dbReference type="Proteomes" id="UP000271098"/>
    </source>
</evidence>
<sequence>MASMFVITRPASIPSDSTDHKVTIEILELSPKMFYETVPSKSINVYLTASVINDSAKPFLAGQASVYFDNSFIAKTQLNSVFPGERFQCSLGVDPAVKVEYRPVHKYTEQSGLLTKTVSTMNEQKIIIKNTKSSSIMITVKEHVPKSTDEKIKVSF</sequence>
<dbReference type="OrthoDB" id="10068793at2759"/>
<proteinExistence type="predicted"/>
<dbReference type="InterPro" id="IPR011935">
    <property type="entry name" value="CHP02231"/>
</dbReference>
<reference evidence="2 3" key="2">
    <citation type="submission" date="2018-11" db="EMBL/GenBank/DDBJ databases">
        <authorList>
            <consortium name="Pathogen Informatics"/>
        </authorList>
    </citation>
    <scope>NUCLEOTIDE SEQUENCE [LARGE SCALE GENOMIC DNA]</scope>
</reference>
<evidence type="ECO:0000259" key="1">
    <source>
        <dbReference type="Pfam" id="PF13598"/>
    </source>
</evidence>
<dbReference type="NCBIfam" id="TIGR02231">
    <property type="entry name" value="mucoidy inhibitor MuiA family protein"/>
    <property type="match status" value="1"/>
</dbReference>
<dbReference type="Proteomes" id="UP000271098">
    <property type="component" value="Unassembled WGS sequence"/>
</dbReference>
<organism evidence="4">
    <name type="scientific">Gongylonema pulchrum</name>
    <dbReference type="NCBI Taxonomy" id="637853"/>
    <lineage>
        <taxon>Eukaryota</taxon>
        <taxon>Metazoa</taxon>
        <taxon>Ecdysozoa</taxon>
        <taxon>Nematoda</taxon>
        <taxon>Chromadorea</taxon>
        <taxon>Rhabditida</taxon>
        <taxon>Spirurina</taxon>
        <taxon>Spiruromorpha</taxon>
        <taxon>Spiruroidea</taxon>
        <taxon>Gongylonematidae</taxon>
        <taxon>Gongylonema</taxon>
    </lineage>
</organism>
<dbReference type="InterPro" id="IPR037291">
    <property type="entry name" value="DUF4139"/>
</dbReference>
<evidence type="ECO:0000313" key="2">
    <source>
        <dbReference type="EMBL" id="VDN32461.1"/>
    </source>
</evidence>
<accession>A0A183ECV1</accession>
<gene>
    <name evidence="2" type="ORF">GPUH_LOCUS18792</name>
</gene>
<protein>
    <submittedName>
        <fullName evidence="4">DUF4139 domain-containing protein</fullName>
    </submittedName>
</protein>
<name>A0A183ECV1_9BILA</name>
<dbReference type="PANTHER" id="PTHR31005">
    <property type="entry name" value="DUF4139 DOMAIN-CONTAINING PROTEIN"/>
    <property type="match status" value="1"/>
</dbReference>
<dbReference type="Pfam" id="PF13598">
    <property type="entry name" value="DUF4139"/>
    <property type="match status" value="1"/>
</dbReference>
<keyword evidence="3" id="KW-1185">Reference proteome</keyword>
<dbReference type="EMBL" id="UYRT01087355">
    <property type="protein sequence ID" value="VDN32461.1"/>
    <property type="molecule type" value="Genomic_DNA"/>
</dbReference>
<reference evidence="4" key="1">
    <citation type="submission" date="2016-06" db="UniProtKB">
        <authorList>
            <consortium name="WormBaseParasite"/>
        </authorList>
    </citation>
    <scope>IDENTIFICATION</scope>
</reference>
<dbReference type="PANTHER" id="PTHR31005:SF8">
    <property type="entry name" value="DUF4139 DOMAIN-CONTAINING PROTEIN"/>
    <property type="match status" value="1"/>
</dbReference>
<evidence type="ECO:0000313" key="4">
    <source>
        <dbReference type="WBParaSite" id="GPUH_0001881701-mRNA-1"/>
    </source>
</evidence>